<feature type="domain" description="Cytochrome b/b6 N-terminal region profile" evidence="19">
    <location>
        <begin position="1"/>
        <end position="211"/>
    </location>
</feature>
<dbReference type="InterPro" id="IPR016174">
    <property type="entry name" value="Di-haem_cyt_TM"/>
</dbReference>
<keyword evidence="11 18" id="KW-1133">Transmembrane helix</keyword>
<evidence type="ECO:0000256" key="12">
    <source>
        <dbReference type="ARBA" id="ARBA00023004"/>
    </source>
</evidence>
<dbReference type="SUPFAM" id="SSF81342">
    <property type="entry name" value="Transmembrane di-heme cytochromes"/>
    <property type="match status" value="1"/>
</dbReference>
<dbReference type="GO" id="GO:0008121">
    <property type="term" value="F:quinol-cytochrome-c reductase activity"/>
    <property type="evidence" value="ECO:0007669"/>
    <property type="project" value="InterPro"/>
</dbReference>
<dbReference type="AlphaFoldDB" id="A0A6B9Q891"/>
<organism evidence="21">
    <name type="scientific">Nipponacmea fuscoviridis</name>
    <dbReference type="NCBI Taxonomy" id="225302"/>
    <lineage>
        <taxon>Eukaryota</taxon>
        <taxon>Metazoa</taxon>
        <taxon>Spiralia</taxon>
        <taxon>Lophotrochozoa</taxon>
        <taxon>Mollusca</taxon>
        <taxon>Gastropoda</taxon>
        <taxon>Patellogastropoda</taxon>
        <taxon>Lottioidea</taxon>
        <taxon>Lottiidae</taxon>
        <taxon>Nipponacmea</taxon>
    </lineage>
</organism>
<feature type="transmembrane region" description="Helical" evidence="18">
    <location>
        <begin position="179"/>
        <end position="202"/>
    </location>
</feature>
<dbReference type="PANTHER" id="PTHR19271:SF16">
    <property type="entry name" value="CYTOCHROME B"/>
    <property type="match status" value="1"/>
</dbReference>
<keyword evidence="6 18" id="KW-0679">Respiratory chain</keyword>
<gene>
    <name evidence="21" type="primary">CYTB</name>
</gene>
<feature type="domain" description="Cytochrome b/b6 C-terminal region profile" evidence="20">
    <location>
        <begin position="212"/>
        <end position="382"/>
    </location>
</feature>
<dbReference type="SUPFAM" id="SSF81648">
    <property type="entry name" value="a domain/subunit of cytochrome bc1 complex (Ubiquinol-cytochrome c reductase)"/>
    <property type="match status" value="1"/>
</dbReference>
<evidence type="ECO:0000256" key="16">
    <source>
        <dbReference type="PIRSR" id="PIRSR038885-1"/>
    </source>
</evidence>
<sequence>MEWAPLRSSLGVVKKVDEFCVSLPAPLNLSYWWNFGSLLGLCLSVQILSGLFLSFHYSAHESVAFLSVVHIDRDVNMGWLLRSVHANGASAYFFCIYMHIGRGLYYGSYLHSKVWLSGVALYLVSMGVAFLGYVLPWGQMSFWGATVITNLLTAIPVIGEPIVYWIWGGYGVGGATLTRFYSLHFILPFVVASMVVVHLILLHEKGSSNPLGVSSSTAKIRFHPYYTSKDILGVVVFLALFMGLCLLKPHLLGAPDNFFPANPLSTPAHIQPEWYFLFAYTILRSMPSKPLGVVYMGFSILSLCFFSGYHTSVFQSNCWTPPLKALFWVFVGSLVMLTWLGSKAAEPPYIAWGQFFSVVFILYYPLSLVSAHCWQVLVRGPVESDSSNPRIS</sequence>
<evidence type="ECO:0000256" key="13">
    <source>
        <dbReference type="ARBA" id="ARBA00023075"/>
    </source>
</evidence>
<feature type="transmembrane region" description="Helical" evidence="18">
    <location>
        <begin position="79"/>
        <end position="100"/>
    </location>
</feature>
<dbReference type="InterPro" id="IPR048259">
    <property type="entry name" value="Cytochrome_b_N_euk/bac"/>
</dbReference>
<evidence type="ECO:0000256" key="11">
    <source>
        <dbReference type="ARBA" id="ARBA00022989"/>
    </source>
</evidence>
<dbReference type="PIRSF" id="PIRSF038885">
    <property type="entry name" value="COB"/>
    <property type="match status" value="1"/>
</dbReference>
<accession>A0A6B9Q891</accession>
<dbReference type="InterPro" id="IPR048260">
    <property type="entry name" value="Cytochrome_b_C_euk/bac"/>
</dbReference>
<evidence type="ECO:0000259" key="19">
    <source>
        <dbReference type="PROSITE" id="PS51002"/>
    </source>
</evidence>
<feature type="transmembrane region" description="Helical" evidence="18">
    <location>
        <begin position="325"/>
        <end position="342"/>
    </location>
</feature>
<evidence type="ECO:0000256" key="17">
    <source>
        <dbReference type="PIRSR" id="PIRSR038885-2"/>
    </source>
</evidence>
<keyword evidence="10 18" id="KW-0249">Electron transport</keyword>
<evidence type="ECO:0000256" key="4">
    <source>
        <dbReference type="ARBA" id="ARBA00022448"/>
    </source>
</evidence>
<proteinExistence type="inferred from homology"/>
<comment type="cofactor">
    <cofactor evidence="18">
        <name>heme b</name>
        <dbReference type="ChEBI" id="CHEBI:60344"/>
    </cofactor>
    <text evidence="18">Binds 2 heme groups non-covalently.</text>
</comment>
<dbReference type="InterPro" id="IPR005797">
    <property type="entry name" value="Cyt_b/b6_N"/>
</dbReference>
<dbReference type="Pfam" id="PF00032">
    <property type="entry name" value="Cytochrom_B_C"/>
    <property type="match status" value="1"/>
</dbReference>
<evidence type="ECO:0000256" key="10">
    <source>
        <dbReference type="ARBA" id="ARBA00022982"/>
    </source>
</evidence>
<keyword evidence="8 17" id="KW-0479">Metal-binding</keyword>
<comment type="function">
    <text evidence="1 18">Component of the ubiquinol-cytochrome c reductase complex (complex III or cytochrome b-c1 complex) that is part of the mitochondrial respiratory chain. The b-c1 complex mediates electron transfer from ubiquinol to cytochrome c. Contributes to the generation of a proton gradient across the mitochondrial membrane that is then used for ATP synthesis.</text>
</comment>
<keyword evidence="5 17" id="KW-0349">Heme</keyword>
<dbReference type="InterPro" id="IPR005798">
    <property type="entry name" value="Cyt_b/b6_C"/>
</dbReference>
<reference evidence="21" key="1">
    <citation type="submission" date="2019-01" db="EMBL/GenBank/DDBJ databases">
        <authorList>
            <person name="Feng J."/>
        </authorList>
    </citation>
    <scope>NUCLEOTIDE SEQUENCE</scope>
</reference>
<dbReference type="GO" id="GO:0045275">
    <property type="term" value="C:respiratory chain complex III"/>
    <property type="evidence" value="ECO:0007669"/>
    <property type="project" value="InterPro"/>
</dbReference>
<evidence type="ECO:0000256" key="9">
    <source>
        <dbReference type="ARBA" id="ARBA00022792"/>
    </source>
</evidence>
<dbReference type="Gene3D" id="1.20.810.10">
    <property type="entry name" value="Cytochrome Bc1 Complex, Chain C"/>
    <property type="match status" value="1"/>
</dbReference>
<name>A0A6B9Q891_9GAST</name>
<dbReference type="Pfam" id="PF00033">
    <property type="entry name" value="Cytochrome_B"/>
    <property type="match status" value="1"/>
</dbReference>
<dbReference type="GO" id="GO:0046872">
    <property type="term" value="F:metal ion binding"/>
    <property type="evidence" value="ECO:0007669"/>
    <property type="project" value="UniProtKB-UniRule"/>
</dbReference>
<comment type="cofactor">
    <cofactor evidence="17">
        <name>heme</name>
        <dbReference type="ChEBI" id="CHEBI:30413"/>
    </cofactor>
    <text evidence="17">Binds 2 heme groups non-covalently.</text>
</comment>
<keyword evidence="4 18" id="KW-0813">Transport</keyword>
<feature type="transmembrane region" description="Helical" evidence="18">
    <location>
        <begin position="31"/>
        <end position="58"/>
    </location>
</feature>
<comment type="similarity">
    <text evidence="18">Belongs to the cytochrome b family.</text>
</comment>
<evidence type="ECO:0000256" key="18">
    <source>
        <dbReference type="RuleBase" id="RU362117"/>
    </source>
</evidence>
<dbReference type="GO" id="GO:0006122">
    <property type="term" value="P:mitochondrial electron transport, ubiquinol to cytochrome c"/>
    <property type="evidence" value="ECO:0007669"/>
    <property type="project" value="TreeGrafter"/>
</dbReference>
<keyword evidence="13" id="KW-0830">Ubiquinone</keyword>
<comment type="subcellular location">
    <subcellularLocation>
        <location evidence="2">Mitochondrion inner membrane</location>
        <topology evidence="2">Multi-pass membrane protein</topology>
    </subcellularLocation>
</comment>
<dbReference type="GO" id="GO:0005743">
    <property type="term" value="C:mitochondrial inner membrane"/>
    <property type="evidence" value="ECO:0007669"/>
    <property type="project" value="UniProtKB-SubCell"/>
</dbReference>
<keyword evidence="14 18" id="KW-0496">Mitochondrion</keyword>
<evidence type="ECO:0000256" key="14">
    <source>
        <dbReference type="ARBA" id="ARBA00023128"/>
    </source>
</evidence>
<feature type="binding site" evidence="16">
    <location>
        <position position="203"/>
    </location>
    <ligand>
        <name>a ubiquinone</name>
        <dbReference type="ChEBI" id="CHEBI:16389"/>
    </ligand>
</feature>
<dbReference type="PROSITE" id="PS51003">
    <property type="entry name" value="CYTB_CTER"/>
    <property type="match status" value="1"/>
</dbReference>
<evidence type="ECO:0000256" key="1">
    <source>
        <dbReference type="ARBA" id="ARBA00002566"/>
    </source>
</evidence>
<geneLocation type="mitochondrion" evidence="21"/>
<feature type="transmembrane region" description="Helical" evidence="18">
    <location>
        <begin position="231"/>
        <end position="251"/>
    </location>
</feature>
<evidence type="ECO:0000256" key="15">
    <source>
        <dbReference type="ARBA" id="ARBA00023136"/>
    </source>
</evidence>
<feature type="binding site" description="axial binding residue" evidence="17">
    <location>
        <position position="198"/>
    </location>
    <ligand>
        <name>heme b</name>
        <dbReference type="ChEBI" id="CHEBI:60344"/>
        <label>b566</label>
    </ligand>
    <ligandPart>
        <name>Fe</name>
        <dbReference type="ChEBI" id="CHEBI:18248"/>
    </ligandPart>
</feature>
<dbReference type="InterPro" id="IPR030689">
    <property type="entry name" value="Cytochrome_b"/>
</dbReference>
<evidence type="ECO:0000313" key="21">
    <source>
        <dbReference type="EMBL" id="QHE50287.1"/>
    </source>
</evidence>
<dbReference type="CDD" id="cd00290">
    <property type="entry name" value="cytochrome_b_C"/>
    <property type="match status" value="1"/>
</dbReference>
<dbReference type="GO" id="GO:0016491">
    <property type="term" value="F:oxidoreductase activity"/>
    <property type="evidence" value="ECO:0007669"/>
    <property type="project" value="UniProtKB-UniRule"/>
</dbReference>
<evidence type="ECO:0000256" key="6">
    <source>
        <dbReference type="ARBA" id="ARBA00022660"/>
    </source>
</evidence>
<feature type="transmembrane region" description="Helical" evidence="18">
    <location>
        <begin position="142"/>
        <end position="167"/>
    </location>
</feature>
<dbReference type="InterPro" id="IPR036150">
    <property type="entry name" value="Cyt_b/b6_C_sf"/>
</dbReference>
<dbReference type="InterPro" id="IPR027387">
    <property type="entry name" value="Cytb/b6-like_sf"/>
</dbReference>
<keyword evidence="7 18" id="KW-0812">Transmembrane</keyword>
<keyword evidence="15 18" id="KW-0472">Membrane</keyword>
<feature type="transmembrane region" description="Helical" evidence="18">
    <location>
        <begin position="348"/>
        <end position="366"/>
    </location>
</feature>
<keyword evidence="9" id="KW-0999">Mitochondrion inner membrane</keyword>
<feature type="binding site" description="axial binding residue" evidence="17">
    <location>
        <position position="184"/>
    </location>
    <ligand>
        <name>heme b</name>
        <dbReference type="ChEBI" id="CHEBI:60344"/>
        <label>b562</label>
    </ligand>
    <ligandPart>
        <name>Fe</name>
        <dbReference type="ChEBI" id="CHEBI:18248"/>
    </ligandPart>
</feature>
<feature type="transmembrane region" description="Helical" evidence="18">
    <location>
        <begin position="293"/>
        <end position="313"/>
    </location>
</feature>
<feature type="binding site" description="axial binding residue" evidence="17">
    <location>
        <position position="85"/>
    </location>
    <ligand>
        <name>heme b</name>
        <dbReference type="ChEBI" id="CHEBI:60344"/>
        <label>b562</label>
    </ligand>
    <ligandPart>
        <name>Fe</name>
        <dbReference type="ChEBI" id="CHEBI:18248"/>
    </ligandPart>
</feature>
<evidence type="ECO:0000256" key="2">
    <source>
        <dbReference type="ARBA" id="ARBA00004448"/>
    </source>
</evidence>
<dbReference type="CDD" id="cd00284">
    <property type="entry name" value="Cytochrome_b_N"/>
    <property type="match status" value="1"/>
</dbReference>
<keyword evidence="12 17" id="KW-0408">Iron</keyword>
<dbReference type="EMBL" id="MK395167">
    <property type="protein sequence ID" value="QHE50287.1"/>
    <property type="molecule type" value="Genomic_DNA"/>
</dbReference>
<evidence type="ECO:0000256" key="3">
    <source>
        <dbReference type="ARBA" id="ARBA00013531"/>
    </source>
</evidence>
<evidence type="ECO:0000256" key="5">
    <source>
        <dbReference type="ARBA" id="ARBA00022617"/>
    </source>
</evidence>
<feature type="binding site" description="axial binding residue" evidence="17">
    <location>
        <position position="99"/>
    </location>
    <ligand>
        <name>heme b</name>
        <dbReference type="ChEBI" id="CHEBI:60344"/>
        <label>b566</label>
    </ligand>
    <ligandPart>
        <name>Fe</name>
        <dbReference type="ChEBI" id="CHEBI:18248"/>
    </ligandPart>
</feature>
<evidence type="ECO:0000256" key="7">
    <source>
        <dbReference type="ARBA" id="ARBA00022692"/>
    </source>
</evidence>
<dbReference type="PROSITE" id="PS51002">
    <property type="entry name" value="CYTB_NTER"/>
    <property type="match status" value="1"/>
</dbReference>
<evidence type="ECO:0000259" key="20">
    <source>
        <dbReference type="PROSITE" id="PS51003"/>
    </source>
</evidence>
<dbReference type="PANTHER" id="PTHR19271">
    <property type="entry name" value="CYTOCHROME B"/>
    <property type="match status" value="1"/>
</dbReference>
<protein>
    <recommendedName>
        <fullName evidence="3 18">Cytochrome b</fullName>
    </recommendedName>
</protein>
<evidence type="ECO:0000256" key="8">
    <source>
        <dbReference type="ARBA" id="ARBA00022723"/>
    </source>
</evidence>
<feature type="transmembrane region" description="Helical" evidence="18">
    <location>
        <begin position="115"/>
        <end position="135"/>
    </location>
</feature>